<dbReference type="PANTHER" id="PTHR15175">
    <property type="entry name" value="NEUTROPHIL CYTOSOLIC FACTOR 2, NEUTROPHIL NADPH OXIDASE FACTOR 2"/>
    <property type="match status" value="1"/>
</dbReference>
<dbReference type="PROSITE" id="PS50005">
    <property type="entry name" value="TPR"/>
    <property type="match status" value="1"/>
</dbReference>
<accession>A0A6P8J0X8</accession>
<dbReference type="AlphaFoldDB" id="A0A6P8J0X8"/>
<dbReference type="InterPro" id="IPR051864">
    <property type="entry name" value="NCF2_NOXA1"/>
</dbReference>
<dbReference type="InParanoid" id="A0A6P8J0X8"/>
<gene>
    <name evidence="10" type="primary">LOC116305933</name>
</gene>
<dbReference type="SUPFAM" id="SSF48452">
    <property type="entry name" value="TPR-like"/>
    <property type="match status" value="1"/>
</dbReference>
<sequence>MSMVETLQLWNEAVSLTEKGHFEDALMKFMSLEQRTDSGQVMITSARNLFNIGQTYFSLGRMDMAIEAFKESIGKDKMLAVAHFMLGCAHLKKNLNRDALKNFEDAYFFLRGNRLIDYKQLGLKYKLYGCEILCNKAIAYAKLGKDQQARNDFLKAMESRAEPQHGVIEDALLCFQTGKNMIPTGLPSHAVFQPSRSKLLAAKEKPNYLGKSQVVAARDKDDNSNDLPQKPVFTESSGMDSRDLGQEAHQPQAIKLVNERSNLMKDLRKKETRKSLKKTPGAPGRPLPSLPQKNNGSTALSPYSSDNPPPRPTSPHPRQKNLDQNSSRSELTLPPSKPLPPSPRHRSPLPVHRRPLPPSPVRSDSPVEDALPKRPPKRQGIVTFQMVLTRSVQVNRDSTPSQLLKTAAESLNVSEDKLALWYKRDDELTSVTDETLSSLWNSAPDLKPTIYCYEK</sequence>
<dbReference type="Proteomes" id="UP000515163">
    <property type="component" value="Unplaced"/>
</dbReference>
<dbReference type="KEGG" id="aten:116305933"/>
<evidence type="ECO:0000313" key="9">
    <source>
        <dbReference type="Proteomes" id="UP000515163"/>
    </source>
</evidence>
<dbReference type="GeneID" id="116305933"/>
<dbReference type="FunFam" id="1.25.40.10:FF:000017">
    <property type="entry name" value="NADPH oxidase regulator NoxR"/>
    <property type="match status" value="1"/>
</dbReference>
<protein>
    <submittedName>
        <fullName evidence="10">Neutrophil cytosol factor 2-like</fullName>
    </submittedName>
</protein>
<evidence type="ECO:0000256" key="7">
    <source>
        <dbReference type="PROSITE-ProRule" id="PRU00339"/>
    </source>
</evidence>
<dbReference type="RefSeq" id="XP_031571793.1">
    <property type="nucleotide sequence ID" value="XM_031715933.1"/>
</dbReference>
<evidence type="ECO:0000256" key="8">
    <source>
        <dbReference type="SAM" id="MobiDB-lite"/>
    </source>
</evidence>
<keyword evidence="9" id="KW-1185">Reference proteome</keyword>
<dbReference type="OrthoDB" id="5983286at2759"/>
<organism evidence="9 10">
    <name type="scientific">Actinia tenebrosa</name>
    <name type="common">Australian red waratah sea anemone</name>
    <dbReference type="NCBI Taxonomy" id="6105"/>
    <lineage>
        <taxon>Eukaryota</taxon>
        <taxon>Metazoa</taxon>
        <taxon>Cnidaria</taxon>
        <taxon>Anthozoa</taxon>
        <taxon>Hexacorallia</taxon>
        <taxon>Actiniaria</taxon>
        <taxon>Actiniidae</taxon>
        <taxon>Actinia</taxon>
    </lineage>
</organism>
<dbReference type="InterPro" id="IPR011990">
    <property type="entry name" value="TPR-like_helical_dom_sf"/>
</dbReference>
<evidence type="ECO:0000256" key="4">
    <source>
        <dbReference type="ARBA" id="ARBA00022490"/>
    </source>
</evidence>
<dbReference type="GO" id="GO:0005737">
    <property type="term" value="C:cytoplasm"/>
    <property type="evidence" value="ECO:0007669"/>
    <property type="project" value="UniProtKB-SubCell"/>
</dbReference>
<keyword evidence="3" id="KW-0728">SH3 domain</keyword>
<name>A0A6P8J0X8_ACTTE</name>
<feature type="repeat" description="TPR" evidence="7">
    <location>
        <begin position="46"/>
        <end position="79"/>
    </location>
</feature>
<keyword evidence="5" id="KW-0677">Repeat</keyword>
<dbReference type="PANTHER" id="PTHR15175:SF0">
    <property type="entry name" value="SH3 DOMAIN-CONTAINING PROTEIN C23A1.17"/>
    <property type="match status" value="1"/>
</dbReference>
<feature type="compositionally biased region" description="Basic residues" evidence="8">
    <location>
        <begin position="343"/>
        <end position="355"/>
    </location>
</feature>
<feature type="region of interest" description="Disordered" evidence="8">
    <location>
        <begin position="214"/>
        <end position="378"/>
    </location>
</feature>
<dbReference type="GO" id="GO:0042554">
    <property type="term" value="P:superoxide anion generation"/>
    <property type="evidence" value="ECO:0007669"/>
    <property type="project" value="TreeGrafter"/>
</dbReference>
<dbReference type="Gene3D" id="3.10.20.90">
    <property type="entry name" value="Phosphatidylinositol 3-kinase Catalytic Subunit, Chain A, domain 1"/>
    <property type="match status" value="1"/>
</dbReference>
<proteinExistence type="inferred from homology"/>
<evidence type="ECO:0000256" key="6">
    <source>
        <dbReference type="ARBA" id="ARBA00022803"/>
    </source>
</evidence>
<comment type="similarity">
    <text evidence="2">Belongs to the NCF2/NOXA1 family.</text>
</comment>
<dbReference type="GO" id="GO:0016176">
    <property type="term" value="F:superoxide-generating NADPH oxidase activator activity"/>
    <property type="evidence" value="ECO:0007669"/>
    <property type="project" value="TreeGrafter"/>
</dbReference>
<evidence type="ECO:0000256" key="5">
    <source>
        <dbReference type="ARBA" id="ARBA00022737"/>
    </source>
</evidence>
<feature type="compositionally biased region" description="Polar residues" evidence="8">
    <location>
        <begin position="291"/>
        <end position="306"/>
    </location>
</feature>
<reference evidence="10" key="1">
    <citation type="submission" date="2025-08" db="UniProtKB">
        <authorList>
            <consortium name="RefSeq"/>
        </authorList>
    </citation>
    <scope>IDENTIFICATION</scope>
    <source>
        <tissue evidence="10">Tentacle</tissue>
    </source>
</reference>
<keyword evidence="6 7" id="KW-0802">TPR repeat</keyword>
<evidence type="ECO:0000256" key="3">
    <source>
        <dbReference type="ARBA" id="ARBA00022443"/>
    </source>
</evidence>
<dbReference type="Pfam" id="PF13181">
    <property type="entry name" value="TPR_8"/>
    <property type="match status" value="2"/>
</dbReference>
<dbReference type="SMART" id="SM00028">
    <property type="entry name" value="TPR"/>
    <property type="match status" value="3"/>
</dbReference>
<dbReference type="Gene3D" id="1.25.40.10">
    <property type="entry name" value="Tetratricopeptide repeat domain"/>
    <property type="match status" value="1"/>
</dbReference>
<evidence type="ECO:0000256" key="1">
    <source>
        <dbReference type="ARBA" id="ARBA00004496"/>
    </source>
</evidence>
<keyword evidence="4" id="KW-0963">Cytoplasm</keyword>
<evidence type="ECO:0000313" key="10">
    <source>
        <dbReference type="RefSeq" id="XP_031571793.1"/>
    </source>
</evidence>
<comment type="subcellular location">
    <subcellularLocation>
        <location evidence="1">Cytoplasm</location>
    </subcellularLocation>
</comment>
<evidence type="ECO:0000256" key="2">
    <source>
        <dbReference type="ARBA" id="ARBA00008051"/>
    </source>
</evidence>
<dbReference type="InterPro" id="IPR019734">
    <property type="entry name" value="TPR_rpt"/>
</dbReference>